<dbReference type="Proteomes" id="UP000092993">
    <property type="component" value="Unassembled WGS sequence"/>
</dbReference>
<feature type="non-terminal residue" evidence="1">
    <location>
        <position position="197"/>
    </location>
</feature>
<evidence type="ECO:0000313" key="2">
    <source>
        <dbReference type="Proteomes" id="UP000092993"/>
    </source>
</evidence>
<proteinExistence type="predicted"/>
<accession>A0A1C7LPF8</accession>
<keyword evidence="2" id="KW-1185">Reference proteome</keyword>
<protein>
    <submittedName>
        <fullName evidence="1">Uncharacterized protein</fullName>
    </submittedName>
</protein>
<organism evidence="1 2">
    <name type="scientific">Grifola frondosa</name>
    <name type="common">Maitake</name>
    <name type="synonym">Polyporus frondosus</name>
    <dbReference type="NCBI Taxonomy" id="5627"/>
    <lineage>
        <taxon>Eukaryota</taxon>
        <taxon>Fungi</taxon>
        <taxon>Dikarya</taxon>
        <taxon>Basidiomycota</taxon>
        <taxon>Agaricomycotina</taxon>
        <taxon>Agaricomycetes</taxon>
        <taxon>Polyporales</taxon>
        <taxon>Grifolaceae</taxon>
        <taxon>Grifola</taxon>
    </lineage>
</organism>
<sequence>MALVFCICPDTWHRWCLNEKAVIRCVRVSSRASSASCWRNFISNAVAAHNEGCASNMPGYVKAARSLRCSLRPILPPSSFATDLLADSTSAWAPLTLRLPKSWGFLRLRGGHRRPRCRCRPHPTRLRLHPPRARGLPSIYHPSLFALAPLRLRPLRAQYIGCASASTLRFLPTVSFRFSSTSGSFSVTSSLLRSVRS</sequence>
<dbReference type="EMBL" id="LUGG01000029">
    <property type="protein sequence ID" value="OBZ66661.1"/>
    <property type="molecule type" value="Genomic_DNA"/>
</dbReference>
<reference evidence="1 2" key="1">
    <citation type="submission" date="2016-03" db="EMBL/GenBank/DDBJ databases">
        <title>Whole genome sequencing of Grifola frondosa 9006-11.</title>
        <authorList>
            <person name="Min B."/>
            <person name="Park H."/>
            <person name="Kim J.-G."/>
            <person name="Cho H."/>
            <person name="Oh Y.-L."/>
            <person name="Kong W.-S."/>
            <person name="Choi I.-G."/>
        </authorList>
    </citation>
    <scope>NUCLEOTIDE SEQUENCE [LARGE SCALE GENOMIC DNA]</scope>
    <source>
        <strain evidence="1 2">9006-11</strain>
    </source>
</reference>
<gene>
    <name evidence="1" type="ORF">A0H81_13510</name>
</gene>
<evidence type="ECO:0000313" key="1">
    <source>
        <dbReference type="EMBL" id="OBZ66661.1"/>
    </source>
</evidence>
<name>A0A1C7LPF8_GRIFR</name>
<comment type="caution">
    <text evidence="1">The sequence shown here is derived from an EMBL/GenBank/DDBJ whole genome shotgun (WGS) entry which is preliminary data.</text>
</comment>
<dbReference type="AlphaFoldDB" id="A0A1C7LPF8"/>